<dbReference type="InterPro" id="IPR001173">
    <property type="entry name" value="Glyco_trans_2-like"/>
</dbReference>
<dbReference type="GO" id="GO:0008757">
    <property type="term" value="F:S-adenosylmethionine-dependent methyltransferase activity"/>
    <property type="evidence" value="ECO:0007669"/>
    <property type="project" value="InterPro"/>
</dbReference>
<dbReference type="OrthoDB" id="9794124at2"/>
<dbReference type="SUPFAM" id="SSF53448">
    <property type="entry name" value="Nucleotide-diphospho-sugar transferases"/>
    <property type="match status" value="1"/>
</dbReference>
<evidence type="ECO:0000313" key="4">
    <source>
        <dbReference type="EMBL" id="QDV05829.1"/>
    </source>
</evidence>
<feature type="compositionally biased region" description="Polar residues" evidence="1">
    <location>
        <begin position="1"/>
        <end position="16"/>
    </location>
</feature>
<dbReference type="Pfam" id="PF08241">
    <property type="entry name" value="Methyltransf_11"/>
    <property type="match status" value="1"/>
</dbReference>
<dbReference type="Gene3D" id="3.40.50.150">
    <property type="entry name" value="Vaccinia Virus protein VP39"/>
    <property type="match status" value="1"/>
</dbReference>
<evidence type="ECO:0000256" key="1">
    <source>
        <dbReference type="SAM" id="MobiDB-lite"/>
    </source>
</evidence>
<accession>A0A518EP18</accession>
<sequence>MTERSSQQGAATQSRGDSADARGVQPAVSVVMIFFEAERYFRAAIESVLAQTFDDWELLLVDDGSTDGGPAIAQEFAAAHPGRIRYVQHPGGTNQGMSASRNLGIAQSRGDLIAFLDADDVWMPFKLTHQVDLLRRSPDIGMVYGPTEYWFSWTGDPADRDRDFLGRLAVEPGRKIDPPELLVRSLETHGGMLPGICSLVVRKSVLEDVGGFDPSFRGSYEDQVFFSKVFRHASVLITDRCSDRYRQHDDSCCAIAQRTGEYDPDGPHPARERFLEWLEVYVAEHPLEAGSPWKSRLRSALDREWLPYRHPVLHSFKALGERVQRVPRKLLKTAKKRLPEPLRMRLRRRFRDWRFIPPVGWVRFGSFRSLAPISRDFGFDRGTPIDRYYVEAFLARHAPDIRGRVLEVGDDAYTRRYGGDAVVSHDVLHVQAGAEGATIVADLASAPHIASDSFDCIILTQTLQYVFDLRAAVETIHRILAPGGVVLVTAPGLTQIVECPWRENWFWGLTEASGKALFLERFPMEQIRVETPGNVVTATAFLQGVAAEELRQKALDHDDRDYQVLVTIRAEKPTEAYMRQMSGRWDYTGRHQDSYGDDTTYEMGMGFLDLPGAQIEDWGCGLTYARKFVKNAEYIGVDGSASRWTDKNVDLCLYRSNVDCIFLRHVLEHNPNWEPILDNALHSFQKRMALIVFTPFGEETHELMQWSGIPDISFRKEDLTSRFPADVTVVEKTVKTDTQYGTETLFLLERNAGE</sequence>
<protein>
    <submittedName>
        <fullName evidence="4">Glycosyltransferase EpsE</fullName>
        <ecNumber evidence="4">2.4.-.-</ecNumber>
    </submittedName>
</protein>
<keyword evidence="5" id="KW-1185">Reference proteome</keyword>
<dbReference type="CDD" id="cd02440">
    <property type="entry name" value="AdoMet_MTases"/>
    <property type="match status" value="1"/>
</dbReference>
<dbReference type="Pfam" id="PF00535">
    <property type="entry name" value="Glycos_transf_2"/>
    <property type="match status" value="1"/>
</dbReference>
<feature type="region of interest" description="Disordered" evidence="1">
    <location>
        <begin position="1"/>
        <end position="20"/>
    </location>
</feature>
<dbReference type="RefSeq" id="WP_145195464.1">
    <property type="nucleotide sequence ID" value="NZ_CP036434.1"/>
</dbReference>
<dbReference type="Gene3D" id="3.90.550.10">
    <property type="entry name" value="Spore Coat Polysaccharide Biosynthesis Protein SpsA, Chain A"/>
    <property type="match status" value="1"/>
</dbReference>
<gene>
    <name evidence="4" type="primary">epsE_2</name>
    <name evidence="4" type="ORF">Poly30_13320</name>
</gene>
<dbReference type="GO" id="GO:0016758">
    <property type="term" value="F:hexosyltransferase activity"/>
    <property type="evidence" value="ECO:0007669"/>
    <property type="project" value="UniProtKB-ARBA"/>
</dbReference>
<feature type="domain" description="Methyltransferase type 11" evidence="3">
    <location>
        <begin position="438"/>
        <end position="487"/>
    </location>
</feature>
<dbReference type="EC" id="2.4.-.-" evidence="4"/>
<dbReference type="PANTHER" id="PTHR22916:SF3">
    <property type="entry name" value="UDP-GLCNAC:BETAGAL BETA-1,3-N-ACETYLGLUCOSAMINYLTRANSFERASE-LIKE PROTEIN 1"/>
    <property type="match status" value="1"/>
</dbReference>
<organism evidence="4 5">
    <name type="scientific">Saltatorellus ferox</name>
    <dbReference type="NCBI Taxonomy" id="2528018"/>
    <lineage>
        <taxon>Bacteria</taxon>
        <taxon>Pseudomonadati</taxon>
        <taxon>Planctomycetota</taxon>
        <taxon>Planctomycetia</taxon>
        <taxon>Planctomycetia incertae sedis</taxon>
        <taxon>Saltatorellus</taxon>
    </lineage>
</organism>
<proteinExistence type="predicted"/>
<evidence type="ECO:0000259" key="2">
    <source>
        <dbReference type="Pfam" id="PF00535"/>
    </source>
</evidence>
<keyword evidence="4" id="KW-0328">Glycosyltransferase</keyword>
<dbReference type="PANTHER" id="PTHR22916">
    <property type="entry name" value="GLYCOSYLTRANSFERASE"/>
    <property type="match status" value="1"/>
</dbReference>
<dbReference type="EMBL" id="CP036434">
    <property type="protein sequence ID" value="QDV05829.1"/>
    <property type="molecule type" value="Genomic_DNA"/>
</dbReference>
<dbReference type="CDD" id="cd00761">
    <property type="entry name" value="Glyco_tranf_GTA_type"/>
    <property type="match status" value="1"/>
</dbReference>
<reference evidence="4 5" key="1">
    <citation type="submission" date="2019-02" db="EMBL/GenBank/DDBJ databases">
        <title>Deep-cultivation of Planctomycetes and their phenomic and genomic characterization uncovers novel biology.</title>
        <authorList>
            <person name="Wiegand S."/>
            <person name="Jogler M."/>
            <person name="Boedeker C."/>
            <person name="Pinto D."/>
            <person name="Vollmers J."/>
            <person name="Rivas-Marin E."/>
            <person name="Kohn T."/>
            <person name="Peeters S.H."/>
            <person name="Heuer A."/>
            <person name="Rast P."/>
            <person name="Oberbeckmann S."/>
            <person name="Bunk B."/>
            <person name="Jeske O."/>
            <person name="Meyerdierks A."/>
            <person name="Storesund J.E."/>
            <person name="Kallscheuer N."/>
            <person name="Luecker S."/>
            <person name="Lage O.M."/>
            <person name="Pohl T."/>
            <person name="Merkel B.J."/>
            <person name="Hornburger P."/>
            <person name="Mueller R.-W."/>
            <person name="Bruemmer F."/>
            <person name="Labrenz M."/>
            <person name="Spormann A.M."/>
            <person name="Op den Camp H."/>
            <person name="Overmann J."/>
            <person name="Amann R."/>
            <person name="Jetten M.S.M."/>
            <person name="Mascher T."/>
            <person name="Medema M.H."/>
            <person name="Devos D.P."/>
            <person name="Kaster A.-K."/>
            <person name="Ovreas L."/>
            <person name="Rohde M."/>
            <person name="Galperin M.Y."/>
            <person name="Jogler C."/>
        </authorList>
    </citation>
    <scope>NUCLEOTIDE SEQUENCE [LARGE SCALE GENOMIC DNA]</scope>
    <source>
        <strain evidence="4 5">Poly30</strain>
    </source>
</reference>
<dbReference type="InterPro" id="IPR029063">
    <property type="entry name" value="SAM-dependent_MTases_sf"/>
</dbReference>
<keyword evidence="4" id="KW-0808">Transferase</keyword>
<name>A0A518EP18_9BACT</name>
<dbReference type="AlphaFoldDB" id="A0A518EP18"/>
<dbReference type="InterPro" id="IPR013216">
    <property type="entry name" value="Methyltransf_11"/>
</dbReference>
<evidence type="ECO:0000259" key="3">
    <source>
        <dbReference type="Pfam" id="PF08241"/>
    </source>
</evidence>
<evidence type="ECO:0000313" key="5">
    <source>
        <dbReference type="Proteomes" id="UP000320390"/>
    </source>
</evidence>
<dbReference type="Proteomes" id="UP000320390">
    <property type="component" value="Chromosome"/>
</dbReference>
<dbReference type="SUPFAM" id="SSF53335">
    <property type="entry name" value="S-adenosyl-L-methionine-dependent methyltransferases"/>
    <property type="match status" value="1"/>
</dbReference>
<dbReference type="InterPro" id="IPR029044">
    <property type="entry name" value="Nucleotide-diphossugar_trans"/>
</dbReference>
<feature type="domain" description="Glycosyltransferase 2-like" evidence="2">
    <location>
        <begin position="29"/>
        <end position="145"/>
    </location>
</feature>